<dbReference type="GO" id="GO:0019901">
    <property type="term" value="F:protein kinase binding"/>
    <property type="evidence" value="ECO:0007669"/>
    <property type="project" value="TreeGrafter"/>
</dbReference>
<dbReference type="PANTHER" id="PTHR13743:SF112">
    <property type="entry name" value="BEACH DOMAIN-CONTAINING PROTEIN"/>
    <property type="match status" value="1"/>
</dbReference>
<evidence type="ECO:0000256" key="1">
    <source>
        <dbReference type="ARBA" id="ARBA00022574"/>
    </source>
</evidence>
<reference evidence="7" key="1">
    <citation type="submission" date="2021-02" db="EMBL/GenBank/DDBJ databases">
        <authorList>
            <person name="Nowell W R."/>
        </authorList>
    </citation>
    <scope>NUCLEOTIDE SEQUENCE</scope>
    <source>
        <strain evidence="7">Ploen Becks lab</strain>
    </source>
</reference>
<comment type="caution">
    <text evidence="7">The sequence shown here is derived from an EMBL/GenBank/DDBJ whole genome shotgun (WGS) entry which is preliminary data.</text>
</comment>
<dbReference type="InterPro" id="IPR011993">
    <property type="entry name" value="PH-like_dom_sf"/>
</dbReference>
<dbReference type="InterPro" id="IPR000409">
    <property type="entry name" value="BEACH_dom"/>
</dbReference>
<dbReference type="InterPro" id="IPR050865">
    <property type="entry name" value="BEACH_Domain"/>
</dbReference>
<sequence>MNLNFDKEFNSNWNNFLNTKNLNNLHLIIDLIIEYFNDQLVIEPYEIIKLLPVKDELVNNEREESSNVLTSEEFIISFNWPDQIFYFLNEELANLNRQLVNGLTQNTELNNEASSNKLNNIYQRIFNLLKCCYILSKNFKCLSMIINTSLINQYLSTFSFILNSFNTDDTIRDYFKFICFLLIKAHDPYLNWFKKYFRIDKHYLNSKPIQTNYQNMISFKFDNSFFSFLFDSYKIFNSDMNDITCLALHCYACILNEITSPSPTNTYTSSTSLSSQNLNDNLLKAITPTIIDFIFKYFNNNYNHKLNNYFILNDEFIRVQDSNQEATNNKILFYDKNLIICRCIPLIIKVLHLSLPDKRLVDLNLVLDKSLSSLDLVDNFYIKYEIIKSYLNLITECTDKAALKITIVSKKFFLCLFEQLRLVCMCNNNDFITRDFLHEFICTVLNLVKNLLENSQPVKDIFQECSCYDLLYEILKETKVLDIDISILLNEMISEKTPKIQRKIIEKNLPAYLDDLENTEMAVLKIKLIPYMQPTAQEFSLNNISRLCTLNIKNQLKSCKNNLLFNLIRLLKHHSELCPNLIEKLFRTIQSLGKCSIKHVELKELIELLQPRKHFPYGIHVLRCFLQWAKTTNSIGLNLSILSLLEDKANLNLNLTQTEIENSNLTKLRRSSLISINQNAMNNLMKTGALSQNPQQATHFFNFMNPNSGIRVPSIKKWPGYSFTFHCWIKLDNNLGLFDKKRRQLYSFYNDYGQGFEAFFTPDCSSLIVSVCTKKEFMSVQLRELDFDSAHPVNSTYSDTQTSFSASTNINLNNQSCTSDLWHSVCIIHVPGKSPFGYSQVLIYIDGVLKKETDLKLPNLNDSFNHIRIGAACSRPVVATSNFSTSSLTAPLVNLKSMFNMTYKSGEKSLNVTSVPAGSQDTVWDPSTCLTGKMSSCFILHDVISDIQARLLHELGPNQYSINWLDIIELSDFKSKFVLHYDAKCVKDLTCLDLSGNKLYGKFGGHVMSCDNFKESLNSIGSVHLFYPLLNYLSSNQEYVDLVNNEWIANSKKFKIEEKIINTDLENMIKSKLNVRKSSFDDSELEHNVVSLILNLMRYLFNTSDLMQDRFERHNGIALLGFLLQRLPKKFIDINLLRICQEYVNEAKNLSNQSLLNSIYEHIIFDFRIWNKADYEIRIGHIQYISTIIKDDKKYFRKKYGIQFFLDIIRTYFGFTKNQITNSQHEINPNLLTEPGVSGLNQMDDEDLRNLRNSFFGLIKYYAQKDIKITELNAMISFLATSKNFSFQNDILDLLITLLEAPNSNDQLYLLLFEPNLADGMYSLIIQNDLSDTIQKKILKIFKILLKTKKVYDKNKSRIRLDECGTYAGLISKLTSEISHYFTSNYSFNENLPIELLEIFLQDENSIQSFDNLWHIMSMLSLSPVTLISDPDLMIKTRLKACELIFKYVFTNSNRQMTKTPAWQDIICQFFCYKKRDNLNRDTNLPPIIVSTTSMMETIANESDEWENLEMSNDEKTSEEKSLLTSTPSGRKKKPKNVTSTLIKSVVNNNVKKLVSMGSSEEQNCSKIDENLEENGKIKIDSFSFSSPELNSTNKEIERVKDYVIKSREVDELFEKVVYLIYKLIWESVQGSSIEAWKERYQIFSTLHRLSKEYTFIKPIELIELKLIESSLKHCISEHKKQNTGKEHMIALENSREMIKLVDYFVSQNISTISEKLVSSTITLLDQMRAFDYKTQSNTSVLSSPIQTQSTIRNSSFNDSKSNLDTSKTSSQSATMFSSVLGSYGIVHDEYAETNYLGMNILVNVLASQNIEICAQASAKINTILHSRNSLNTEEACYLIASVERVMNESLNENDEQHYAFLIPIMKCLIEKCYNLIQMNVQVPNIPHNITPSFYDDFKEYCKTDEWRIFIRNQVQPLKDQYMAMTINPCQMNMEIVWNQCHESTMISIHKRNRLLGECKIKFEDTIYSKWKQREKDETLRYNNYLLQLKRSNLTMRKQLHNVLKYLTSEIGPWNEGPRDEYWMLSNHENKEHMRCKLVENLKFDSHFEASRLRDYSGYEHQSMPTLTQVSQDDKNFEKLRINKEAINSEINEDAIAEDEFIIEKSNQVQNEQGMSRKTSVSTITSQSSSIQSKLLVIPDQEHYDSMPQLEEKEKVLIKSECELITPTRVIKGRFELTNKYIYFFDTFSPFYYIEQNGNDSSDNVIYYECGNLTTLNNTTANANVNNSITGFSCHDFDILNDFKVPLTQLKEVQLRRYNLRRSALEFFLINETGYFINFNKTIRNKIYTKIVSMKLPYLQSNPSIRTPADLLKASEYTQKWVNHEMTNFEYLMKLNTIAGRSYNDLSQYPIFPWILKDYTSENLNLNDESIYRDLSKPIGVQNKKFENYVREKYQLFEDPTGSMRPFHYGTHYSNAANVMHYLVRLEPFTTLHIQLQSDRFDIADRQFYSIASSWKILYESPNDVKELIPEFFYLSEFLTNMNNFDFGELQANKNRVHDVTLPKWAKNPEHFIYMHRKALESEYVSSHLHEWIDLIFGYKQQGVEAEKALNVFMYCSYEGAIDLDAITDPVARTATEGMISNFGQIPTQLLKEPHPKRKTLEQSIKDKITQGKPVILWHHINSLKAYYVDFCDGKKDDQIDPVIFINIPRNQIRSFMQQGLSDPLITICQSGVVGVNGWQAYERSLTNLFSFEKDPSLLNERTKKSISGPFDPNLEIDYKLFVLTHDSKLLISGAHWDNSIRVFSFSKYRNIAQLYQHSNIVTCLAIDYTSSFIVSGSKDCTCIIWQIIQEYGNCINLEPSPIHVLYGHTDTVTSVEISNELDIVLSGSLDGTVNIHTLKSGRYVQTLNFNNEFISLFTSINLKLSNERHILIYTSSIGIDKNNDEESRKSLYEIFVYSINGQLTSREKLNFPVQDMIFKDNYLILALLISHKSPNNNENNTSFNSSLGDVDTDGKKGVYYTSKIVFKDYYDMKTVQTMRLKAPITCMNLTRDDSHLLVGLKDGKLIVITGDRTLK</sequence>
<dbReference type="SMART" id="SM01026">
    <property type="entry name" value="Beach"/>
    <property type="match status" value="1"/>
</dbReference>
<feature type="domain" description="BEACH-type PH" evidence="6">
    <location>
        <begin position="2151"/>
        <end position="2292"/>
    </location>
</feature>
<dbReference type="Pfam" id="PF16057">
    <property type="entry name" value="DUF4800"/>
    <property type="match status" value="1"/>
</dbReference>
<keyword evidence="2" id="KW-0677">Repeat</keyword>
<gene>
    <name evidence="7" type="ORF">OXX778_LOCUS5708</name>
</gene>
<feature type="repeat" description="WD" evidence="3">
    <location>
        <begin position="2755"/>
        <end position="2788"/>
    </location>
</feature>
<dbReference type="PROSITE" id="PS50294">
    <property type="entry name" value="WD_REPEATS_REGION"/>
    <property type="match status" value="1"/>
</dbReference>
<dbReference type="InterPro" id="IPR023362">
    <property type="entry name" value="PH-BEACH_dom"/>
</dbReference>
<dbReference type="GO" id="GO:0016020">
    <property type="term" value="C:membrane"/>
    <property type="evidence" value="ECO:0007669"/>
    <property type="project" value="TreeGrafter"/>
</dbReference>
<dbReference type="SUPFAM" id="SSF49899">
    <property type="entry name" value="Concanavalin A-like lectins/glucanases"/>
    <property type="match status" value="1"/>
</dbReference>
<dbReference type="InterPro" id="IPR046851">
    <property type="entry name" value="NBCH_WD40"/>
</dbReference>
<dbReference type="OrthoDB" id="26681at2759"/>
<dbReference type="EMBL" id="CAJNOC010000637">
    <property type="protein sequence ID" value="CAF0785781.1"/>
    <property type="molecule type" value="Genomic_DNA"/>
</dbReference>
<dbReference type="Pfam" id="PF02138">
    <property type="entry name" value="Beach"/>
    <property type="match status" value="1"/>
</dbReference>
<dbReference type="Gene3D" id="1.10.1540.10">
    <property type="entry name" value="BEACH domain"/>
    <property type="match status" value="1"/>
</dbReference>
<evidence type="ECO:0000256" key="2">
    <source>
        <dbReference type="ARBA" id="ARBA00022737"/>
    </source>
</evidence>
<feature type="region of interest" description="Disordered" evidence="4">
    <location>
        <begin position="1505"/>
        <end position="1538"/>
    </location>
</feature>
<dbReference type="GO" id="GO:0005829">
    <property type="term" value="C:cytosol"/>
    <property type="evidence" value="ECO:0007669"/>
    <property type="project" value="TreeGrafter"/>
</dbReference>
<dbReference type="PROSITE" id="PS50082">
    <property type="entry name" value="WD_REPEATS_2"/>
    <property type="match status" value="2"/>
</dbReference>
<dbReference type="Proteomes" id="UP000663879">
    <property type="component" value="Unassembled WGS sequence"/>
</dbReference>
<dbReference type="Pfam" id="PF20426">
    <property type="entry name" value="NBCH_WD40"/>
    <property type="match status" value="1"/>
</dbReference>
<feature type="repeat" description="WD" evidence="3">
    <location>
        <begin position="2806"/>
        <end position="2847"/>
    </location>
</feature>
<name>A0A813RQ24_9BILA</name>
<proteinExistence type="predicted"/>
<evidence type="ECO:0000259" key="5">
    <source>
        <dbReference type="PROSITE" id="PS50197"/>
    </source>
</evidence>
<dbReference type="CDD" id="cd06071">
    <property type="entry name" value="Beach"/>
    <property type="match status" value="1"/>
</dbReference>
<dbReference type="SUPFAM" id="SSF50978">
    <property type="entry name" value="WD40 repeat-like"/>
    <property type="match status" value="1"/>
</dbReference>
<dbReference type="InterPro" id="IPR031570">
    <property type="entry name" value="NBEA/BDCP_DUF4704"/>
</dbReference>
<dbReference type="InterPro" id="IPR013320">
    <property type="entry name" value="ConA-like_dom_sf"/>
</dbReference>
<dbReference type="FunFam" id="1.10.1540.10:FF:000001">
    <property type="entry name" value="neurobeachin isoform X1"/>
    <property type="match status" value="1"/>
</dbReference>
<evidence type="ECO:0000313" key="8">
    <source>
        <dbReference type="Proteomes" id="UP000663879"/>
    </source>
</evidence>
<accession>A0A813RQ24</accession>
<keyword evidence="8" id="KW-1185">Reference proteome</keyword>
<dbReference type="InterPro" id="IPR001680">
    <property type="entry name" value="WD40_rpt"/>
</dbReference>
<dbReference type="SMART" id="SM00320">
    <property type="entry name" value="WD40"/>
    <property type="match status" value="3"/>
</dbReference>
<dbReference type="SUPFAM" id="SSF50729">
    <property type="entry name" value="PH domain-like"/>
    <property type="match status" value="1"/>
</dbReference>
<dbReference type="Pfam" id="PF14844">
    <property type="entry name" value="PH_BEACH"/>
    <property type="match status" value="1"/>
</dbReference>
<keyword evidence="1 3" id="KW-0853">WD repeat</keyword>
<organism evidence="7 8">
    <name type="scientific">Brachionus calyciflorus</name>
    <dbReference type="NCBI Taxonomy" id="104777"/>
    <lineage>
        <taxon>Eukaryota</taxon>
        <taxon>Metazoa</taxon>
        <taxon>Spiralia</taxon>
        <taxon>Gnathifera</taxon>
        <taxon>Rotifera</taxon>
        <taxon>Eurotatoria</taxon>
        <taxon>Monogononta</taxon>
        <taxon>Pseudotrocha</taxon>
        <taxon>Ploima</taxon>
        <taxon>Brachionidae</taxon>
        <taxon>Brachionus</taxon>
    </lineage>
</organism>
<dbReference type="InterPro" id="IPR036322">
    <property type="entry name" value="WD40_repeat_dom_sf"/>
</dbReference>
<dbReference type="GO" id="GO:0008104">
    <property type="term" value="P:intracellular protein localization"/>
    <property type="evidence" value="ECO:0007669"/>
    <property type="project" value="TreeGrafter"/>
</dbReference>
<dbReference type="Gene3D" id="2.130.10.10">
    <property type="entry name" value="YVTN repeat-like/Quinoprotein amine dehydrogenase"/>
    <property type="match status" value="1"/>
</dbReference>
<dbReference type="Pfam" id="PF15787">
    <property type="entry name" value="DUF4704"/>
    <property type="match status" value="1"/>
</dbReference>
<dbReference type="PROSITE" id="PS50197">
    <property type="entry name" value="BEACH"/>
    <property type="match status" value="1"/>
</dbReference>
<dbReference type="InterPro" id="IPR036372">
    <property type="entry name" value="BEACH_dom_sf"/>
</dbReference>
<evidence type="ECO:0000313" key="7">
    <source>
        <dbReference type="EMBL" id="CAF0785781.1"/>
    </source>
</evidence>
<dbReference type="CDD" id="cd01201">
    <property type="entry name" value="PH_BEACH"/>
    <property type="match status" value="1"/>
</dbReference>
<evidence type="ECO:0000259" key="6">
    <source>
        <dbReference type="PROSITE" id="PS51783"/>
    </source>
</evidence>
<feature type="compositionally biased region" description="Basic and acidic residues" evidence="4">
    <location>
        <begin position="1513"/>
        <end position="1522"/>
    </location>
</feature>
<dbReference type="InterPro" id="IPR015943">
    <property type="entry name" value="WD40/YVTN_repeat-like_dom_sf"/>
</dbReference>
<evidence type="ECO:0000256" key="4">
    <source>
        <dbReference type="SAM" id="MobiDB-lite"/>
    </source>
</evidence>
<feature type="domain" description="BEACH" evidence="5">
    <location>
        <begin position="2306"/>
        <end position="2598"/>
    </location>
</feature>
<protein>
    <submittedName>
        <fullName evidence="7">Uncharacterized protein</fullName>
    </submittedName>
</protein>
<dbReference type="SUPFAM" id="SSF81837">
    <property type="entry name" value="BEACH domain"/>
    <property type="match status" value="1"/>
</dbReference>
<dbReference type="PROSITE" id="PS51783">
    <property type="entry name" value="PH_BEACH"/>
    <property type="match status" value="1"/>
</dbReference>
<evidence type="ECO:0000256" key="3">
    <source>
        <dbReference type="PROSITE-ProRule" id="PRU00221"/>
    </source>
</evidence>
<dbReference type="PANTHER" id="PTHR13743">
    <property type="entry name" value="BEIGE/BEACH-RELATED"/>
    <property type="match status" value="1"/>
</dbReference>
<dbReference type="Gene3D" id="2.30.29.30">
    <property type="entry name" value="Pleckstrin-homology domain (PH domain)/Phosphotyrosine-binding domain (PTB)"/>
    <property type="match status" value="1"/>
</dbReference>